<feature type="domain" description="TonB-dependent receptor-like beta-barrel" evidence="13">
    <location>
        <begin position="560"/>
        <end position="975"/>
    </location>
</feature>
<feature type="domain" description="TonB-dependent receptor plug" evidence="14">
    <location>
        <begin position="145"/>
        <end position="244"/>
    </location>
</feature>
<evidence type="ECO:0000256" key="8">
    <source>
        <dbReference type="ARBA" id="ARBA00023077"/>
    </source>
</evidence>
<evidence type="ECO:0000256" key="5">
    <source>
        <dbReference type="ARBA" id="ARBA00022692"/>
    </source>
</evidence>
<keyword evidence="3" id="KW-1134">Transmembrane beta strand</keyword>
<evidence type="ECO:0000256" key="9">
    <source>
        <dbReference type="ARBA" id="ARBA00023136"/>
    </source>
</evidence>
<dbReference type="InterPro" id="IPR037066">
    <property type="entry name" value="Plug_dom_sf"/>
</dbReference>
<sequence>MHIPPRVLSFMGLFALAVGPLSTAAALAQTAPIVAQNAPAAAAQVTGTVADSAGSPLAGATVIFRGARTYAATTDARGAFSVPNPAPGIYTVTASHPGYTAASESDFAIVAGQPNTLSVRLNAATLSSLQTIGRVSVNRRSTFNSTPASVQNVSAQTYIDQGQLQVQRVLDQTPGIVIDHPGTNATNASPGAITFPSIRGGLGFETASLIDGHPLAVGNFGDYVTTFLNSDVLANSEIVKGPGANSPEVNYAIGGTINFRTLEPTRKPAGQVKFGIDSFGGTFSNFRYTGTTTSGKLGWALDYALNGTPGPVNNQPGYVTLSSGNSINGQQQSGFTTNPPPGAANNGIQNNPLYYSTSLVACCLPVSQTYTNKTELVKLRYNASQTTAFTASYLGSQTYTDQNGNHLYQFGSLFTPGAAYSGGIPTGQPVNTWQSVFFPPNEYEINNEPIFQAEIRTALRNDNILARYYAASINRLQYNALQNPTDTFTQNLNLSGTVSLCPPGSVLSGGKCGPAGGPYTVTPVSTAFNDQNAIVGFTNSGGVCGNAQTGFIGAGTLNGAGAACGSAANPFTYYLSPQYFRAAEEDKLHGFSFEYDHPFGETGNLVSLSYDQTKSRTYAYDYRGAPTVPGVPDGANQTFRTILLRVNYNATDRLNVLASAYDNLYQQVYSTNSAVRLSSGQTVFNPFLTFTASNYSHFDGRLALTYRLNPNAIVRASAGSAIAPPYLNLLNRTATSPVLSADKTYYTNTAASQDLRPETSFGYDLGTDIRLFDGQTILTSDVYRTTLQNQFITSLFSNGCTDGTSFAAFAASGQCPNGFSPLYSSQVHNIGHARYEGLELAVTRDPAVGFGFKAQGALLRAYPYDLPPCFYATNLSCNVATNLAIISGVNFQNSGTGGSPGSFNSVSNHAEPYAQGYAEGHYRTPNGGYLSFGEQFYGKNNSLNVPPFWVANANLRLPLGGLSAQTSLGFNVDNLFNAYPNAYITPFAGTAVPLVNGKLGLTNQNVIGPRNVRISITKNFGG</sequence>
<reference evidence="15 16" key="1">
    <citation type="journal article" date="2022" name="ISME Commun">
        <title>Vulcanimicrobium alpinus gen. nov. sp. nov., the first cultivated representative of the candidate phylum 'Eremiobacterota', is a metabolically versatile aerobic anoxygenic phototroph.</title>
        <authorList>
            <person name="Yabe S."/>
            <person name="Muto K."/>
            <person name="Abe K."/>
            <person name="Yokota A."/>
            <person name="Staudigel H."/>
            <person name="Tebo B.M."/>
        </authorList>
    </citation>
    <scope>NUCLEOTIDE SEQUENCE [LARGE SCALE GENOMIC DNA]</scope>
    <source>
        <strain evidence="15 16">WC8-2</strain>
    </source>
</reference>
<name>A0AAN1XSU0_UNVUL</name>
<keyword evidence="5" id="KW-0812">Transmembrane</keyword>
<evidence type="ECO:0000256" key="4">
    <source>
        <dbReference type="ARBA" id="ARBA00022496"/>
    </source>
</evidence>
<dbReference type="Pfam" id="PF07715">
    <property type="entry name" value="Plug"/>
    <property type="match status" value="1"/>
</dbReference>
<keyword evidence="4" id="KW-0410">Iron transport</keyword>
<keyword evidence="6" id="KW-0408">Iron</keyword>
<feature type="chain" id="PRO_5043035447" description="TonB-dependent receptor" evidence="12">
    <location>
        <begin position="29"/>
        <end position="1022"/>
    </location>
</feature>
<proteinExistence type="inferred from homology"/>
<evidence type="ECO:0000256" key="6">
    <source>
        <dbReference type="ARBA" id="ARBA00023004"/>
    </source>
</evidence>
<organism evidence="15 16">
    <name type="scientific">Vulcanimicrobium alpinum</name>
    <dbReference type="NCBI Taxonomy" id="3016050"/>
    <lineage>
        <taxon>Bacteria</taxon>
        <taxon>Bacillati</taxon>
        <taxon>Vulcanimicrobiota</taxon>
        <taxon>Vulcanimicrobiia</taxon>
        <taxon>Vulcanimicrobiales</taxon>
        <taxon>Vulcanimicrobiaceae</taxon>
        <taxon>Vulcanimicrobium</taxon>
    </lineage>
</organism>
<evidence type="ECO:0000256" key="2">
    <source>
        <dbReference type="ARBA" id="ARBA00022448"/>
    </source>
</evidence>
<evidence type="ECO:0000259" key="13">
    <source>
        <dbReference type="Pfam" id="PF00593"/>
    </source>
</evidence>
<keyword evidence="12" id="KW-0732">Signal</keyword>
<dbReference type="SUPFAM" id="SSF49452">
    <property type="entry name" value="Starch-binding domain-like"/>
    <property type="match status" value="1"/>
</dbReference>
<dbReference type="AlphaFoldDB" id="A0AAN1XSU0"/>
<keyword evidence="16" id="KW-1185">Reference proteome</keyword>
<keyword evidence="2" id="KW-0813">Transport</keyword>
<dbReference type="InterPro" id="IPR036942">
    <property type="entry name" value="Beta-barrel_TonB_sf"/>
</dbReference>
<dbReference type="PANTHER" id="PTHR32552:SF81">
    <property type="entry name" value="TONB-DEPENDENT OUTER MEMBRANE RECEPTOR"/>
    <property type="match status" value="1"/>
</dbReference>
<dbReference type="PANTHER" id="PTHR32552">
    <property type="entry name" value="FERRICHROME IRON RECEPTOR-RELATED"/>
    <property type="match status" value="1"/>
</dbReference>
<feature type="signal peptide" evidence="12">
    <location>
        <begin position="1"/>
        <end position="28"/>
    </location>
</feature>
<evidence type="ECO:0000256" key="11">
    <source>
        <dbReference type="RuleBase" id="RU003357"/>
    </source>
</evidence>
<dbReference type="KEGG" id="vab:WPS_04260"/>
<accession>A0AAN1XSU0</accession>
<keyword evidence="9 11" id="KW-0472">Membrane</keyword>
<keyword evidence="8 11" id="KW-0798">TonB box</keyword>
<evidence type="ECO:0008006" key="17">
    <source>
        <dbReference type="Google" id="ProtNLM"/>
    </source>
</evidence>
<dbReference type="Gene3D" id="2.60.40.1120">
    <property type="entry name" value="Carboxypeptidase-like, regulatory domain"/>
    <property type="match status" value="1"/>
</dbReference>
<gene>
    <name evidence="15" type="ORF">WPS_04260</name>
</gene>
<dbReference type="GO" id="GO:0009279">
    <property type="term" value="C:cell outer membrane"/>
    <property type="evidence" value="ECO:0007669"/>
    <property type="project" value="UniProtKB-SubCell"/>
</dbReference>
<dbReference type="InterPro" id="IPR000531">
    <property type="entry name" value="Beta-barrel_TonB"/>
</dbReference>
<dbReference type="EMBL" id="AP025523">
    <property type="protein sequence ID" value="BDE05150.1"/>
    <property type="molecule type" value="Genomic_DNA"/>
</dbReference>
<dbReference type="GO" id="GO:0030246">
    <property type="term" value="F:carbohydrate binding"/>
    <property type="evidence" value="ECO:0007669"/>
    <property type="project" value="InterPro"/>
</dbReference>
<dbReference type="Gene3D" id="2.40.170.20">
    <property type="entry name" value="TonB-dependent receptor, beta-barrel domain"/>
    <property type="match status" value="1"/>
</dbReference>
<dbReference type="InterPro" id="IPR012910">
    <property type="entry name" value="Plug_dom"/>
</dbReference>
<evidence type="ECO:0000259" key="14">
    <source>
        <dbReference type="Pfam" id="PF07715"/>
    </source>
</evidence>
<dbReference type="Proteomes" id="UP001317532">
    <property type="component" value="Chromosome"/>
</dbReference>
<keyword evidence="7" id="KW-0406">Ion transport</keyword>
<dbReference type="InterPro" id="IPR039426">
    <property type="entry name" value="TonB-dep_rcpt-like"/>
</dbReference>
<keyword evidence="10" id="KW-0998">Cell outer membrane</keyword>
<comment type="similarity">
    <text evidence="11">Belongs to the TonB-dependent receptor family.</text>
</comment>
<evidence type="ECO:0000256" key="12">
    <source>
        <dbReference type="SAM" id="SignalP"/>
    </source>
</evidence>
<dbReference type="Gene3D" id="2.170.130.10">
    <property type="entry name" value="TonB-dependent receptor, plug domain"/>
    <property type="match status" value="1"/>
</dbReference>
<dbReference type="InterPro" id="IPR013784">
    <property type="entry name" value="Carb-bd-like_fold"/>
</dbReference>
<evidence type="ECO:0000256" key="3">
    <source>
        <dbReference type="ARBA" id="ARBA00022452"/>
    </source>
</evidence>
<evidence type="ECO:0000256" key="7">
    <source>
        <dbReference type="ARBA" id="ARBA00023065"/>
    </source>
</evidence>
<evidence type="ECO:0000256" key="10">
    <source>
        <dbReference type="ARBA" id="ARBA00023237"/>
    </source>
</evidence>
<evidence type="ECO:0000313" key="16">
    <source>
        <dbReference type="Proteomes" id="UP001317532"/>
    </source>
</evidence>
<dbReference type="SUPFAM" id="SSF56935">
    <property type="entry name" value="Porins"/>
    <property type="match status" value="1"/>
</dbReference>
<protein>
    <recommendedName>
        <fullName evidence="17">TonB-dependent receptor</fullName>
    </recommendedName>
</protein>
<comment type="subcellular location">
    <subcellularLocation>
        <location evidence="1">Cell outer membrane</location>
        <topology evidence="1">Multi-pass membrane protein</topology>
    </subcellularLocation>
</comment>
<dbReference type="Pfam" id="PF00593">
    <property type="entry name" value="TonB_dep_Rec_b-barrel"/>
    <property type="match status" value="1"/>
</dbReference>
<dbReference type="GO" id="GO:0006826">
    <property type="term" value="P:iron ion transport"/>
    <property type="evidence" value="ECO:0007669"/>
    <property type="project" value="UniProtKB-KW"/>
</dbReference>
<dbReference type="Pfam" id="PF13620">
    <property type="entry name" value="CarboxypepD_reg"/>
    <property type="match status" value="1"/>
</dbReference>
<evidence type="ECO:0000256" key="1">
    <source>
        <dbReference type="ARBA" id="ARBA00004571"/>
    </source>
</evidence>
<evidence type="ECO:0000313" key="15">
    <source>
        <dbReference type="EMBL" id="BDE05150.1"/>
    </source>
</evidence>